<dbReference type="Proteomes" id="UP000289323">
    <property type="component" value="Unassembled WGS sequence"/>
</dbReference>
<reference evidence="1 2" key="1">
    <citation type="submission" date="2018-04" db="EMBL/GenBank/DDBJ databases">
        <authorList>
            <person name="Huttner S."/>
            <person name="Dainat J."/>
        </authorList>
    </citation>
    <scope>NUCLEOTIDE SEQUENCE [LARGE SCALE GENOMIC DNA]</scope>
</reference>
<sequence length="44" mass="4910">MPLGTKARPMLACALRRCRLDSDLDTEDFAVPSSQWVAEPIPHN</sequence>
<organism evidence="1 2">
    <name type="scientific">Thermothielavioides terrestris</name>
    <dbReference type="NCBI Taxonomy" id="2587410"/>
    <lineage>
        <taxon>Eukaryota</taxon>
        <taxon>Fungi</taxon>
        <taxon>Dikarya</taxon>
        <taxon>Ascomycota</taxon>
        <taxon>Pezizomycotina</taxon>
        <taxon>Sordariomycetes</taxon>
        <taxon>Sordariomycetidae</taxon>
        <taxon>Sordariales</taxon>
        <taxon>Chaetomiaceae</taxon>
        <taxon>Thermothielavioides</taxon>
    </lineage>
</organism>
<accession>A0A446BAG3</accession>
<protein>
    <submittedName>
        <fullName evidence="1">Fb0eaa15-3ec0-41af-9d1b-ce512ebc861b</fullName>
    </submittedName>
</protein>
<proteinExistence type="predicted"/>
<name>A0A446BAG3_9PEZI</name>
<gene>
    <name evidence="1" type="ORF">TT172_LOCUS1891</name>
</gene>
<evidence type="ECO:0000313" key="1">
    <source>
        <dbReference type="EMBL" id="SPQ19472.1"/>
    </source>
</evidence>
<dbReference type="EMBL" id="OUUZ01000001">
    <property type="protein sequence ID" value="SPQ19472.1"/>
    <property type="molecule type" value="Genomic_DNA"/>
</dbReference>
<dbReference type="AlphaFoldDB" id="A0A446BAG3"/>
<evidence type="ECO:0000313" key="2">
    <source>
        <dbReference type="Proteomes" id="UP000289323"/>
    </source>
</evidence>